<feature type="transmembrane region" description="Helical" evidence="1">
    <location>
        <begin position="6"/>
        <end position="24"/>
    </location>
</feature>
<dbReference type="STRING" id="1121409.SAMN02745124_03343"/>
<gene>
    <name evidence="4" type="ORF">SAMN02745124_03343</name>
</gene>
<accession>A0A1M5XTY1</accession>
<dbReference type="Pfam" id="PF12146">
    <property type="entry name" value="Hydrolase_4"/>
    <property type="match status" value="1"/>
</dbReference>
<name>A0A1M5XTY1_9BACT</name>
<dbReference type="SUPFAM" id="SSF53474">
    <property type="entry name" value="alpha/beta-Hydrolases"/>
    <property type="match status" value="1"/>
</dbReference>
<dbReference type="PANTHER" id="PTHR12277">
    <property type="entry name" value="ALPHA/BETA HYDROLASE DOMAIN-CONTAINING PROTEIN"/>
    <property type="match status" value="1"/>
</dbReference>
<dbReference type="InterPro" id="IPR029058">
    <property type="entry name" value="AB_hydrolase_fold"/>
</dbReference>
<keyword evidence="1" id="KW-1133">Transmembrane helix</keyword>
<dbReference type="AlphaFoldDB" id="A0A1M5XTY1"/>
<keyword evidence="1" id="KW-0472">Membrane</keyword>
<organism evidence="4 5">
    <name type="scientific">Desulfofustis glycolicus DSM 9705</name>
    <dbReference type="NCBI Taxonomy" id="1121409"/>
    <lineage>
        <taxon>Bacteria</taxon>
        <taxon>Pseudomonadati</taxon>
        <taxon>Thermodesulfobacteriota</taxon>
        <taxon>Desulfobulbia</taxon>
        <taxon>Desulfobulbales</taxon>
        <taxon>Desulfocapsaceae</taxon>
        <taxon>Desulfofustis</taxon>
    </lineage>
</organism>
<evidence type="ECO:0000259" key="2">
    <source>
        <dbReference type="Pfam" id="PF00561"/>
    </source>
</evidence>
<protein>
    <submittedName>
        <fullName evidence="4">Uncharacterized protein</fullName>
    </submittedName>
</protein>
<dbReference type="Gene3D" id="3.40.50.1820">
    <property type="entry name" value="alpha/beta hydrolase"/>
    <property type="match status" value="1"/>
</dbReference>
<keyword evidence="5" id="KW-1185">Reference proteome</keyword>
<dbReference type="Pfam" id="PF00561">
    <property type="entry name" value="Abhydrolase_1"/>
    <property type="match status" value="1"/>
</dbReference>
<evidence type="ECO:0000313" key="5">
    <source>
        <dbReference type="Proteomes" id="UP000184139"/>
    </source>
</evidence>
<dbReference type="EMBL" id="FQXS01000023">
    <property type="protein sequence ID" value="SHI03199.1"/>
    <property type="molecule type" value="Genomic_DNA"/>
</dbReference>
<dbReference type="InterPro" id="IPR000073">
    <property type="entry name" value="AB_hydrolase_1"/>
</dbReference>
<evidence type="ECO:0000259" key="3">
    <source>
        <dbReference type="Pfam" id="PF12146"/>
    </source>
</evidence>
<feature type="domain" description="Serine aminopeptidase S33" evidence="3">
    <location>
        <begin position="190"/>
        <end position="241"/>
    </location>
</feature>
<feature type="domain" description="AB hydrolase-1" evidence="2">
    <location>
        <begin position="68"/>
        <end position="188"/>
    </location>
</feature>
<evidence type="ECO:0000256" key="1">
    <source>
        <dbReference type="SAM" id="Phobius"/>
    </source>
</evidence>
<dbReference type="Proteomes" id="UP000184139">
    <property type="component" value="Unassembled WGS sequence"/>
</dbReference>
<reference evidence="4 5" key="1">
    <citation type="submission" date="2016-11" db="EMBL/GenBank/DDBJ databases">
        <authorList>
            <person name="Jaros S."/>
            <person name="Januszkiewicz K."/>
            <person name="Wedrychowicz H."/>
        </authorList>
    </citation>
    <scope>NUCLEOTIDE SEQUENCE [LARGE SCALE GENOMIC DNA]</scope>
    <source>
        <strain evidence="4 5">DSM 9705</strain>
    </source>
</reference>
<dbReference type="PANTHER" id="PTHR12277:SF81">
    <property type="entry name" value="PROTEIN ABHD13"/>
    <property type="match status" value="1"/>
</dbReference>
<dbReference type="RefSeq" id="WP_073377768.1">
    <property type="nucleotide sequence ID" value="NZ_FQXS01000023.1"/>
</dbReference>
<proteinExistence type="predicted"/>
<sequence>MKLIGSVFLIAAIGYGLVCLLLFLRQRDMLFYPTPARSPASVDAHLLRLQSDGETLRVWRVGESGERALIYFGGNAEDVALNCASFKQLFPGWTVYLPNYRGYGGSSGTPGERGLFADALALYDHVRQHHAAVAVMGRSLGSGVAVFLAAQREVDRLVLVTPFDSMAHLAATYYPWVPVKLLLRDRFDSRSRAGTLTMPTLVLIAEQDEVVPAAVSASLVTALPAEKTSVETIEGAGHNTIGSSPHYERALARFLVP</sequence>
<evidence type="ECO:0000313" key="4">
    <source>
        <dbReference type="EMBL" id="SHI03199.1"/>
    </source>
</evidence>
<keyword evidence="1" id="KW-0812">Transmembrane</keyword>
<dbReference type="InterPro" id="IPR022742">
    <property type="entry name" value="Hydrolase_4"/>
</dbReference>
<dbReference type="OrthoDB" id="9777090at2"/>